<reference evidence="1 2" key="1">
    <citation type="submission" date="2018-09" db="EMBL/GenBank/DDBJ databases">
        <title>The draft genome of Acinetobacter spp. strains.</title>
        <authorList>
            <person name="Qin J."/>
            <person name="Feng Y."/>
            <person name="Zong Z."/>
        </authorList>
    </citation>
    <scope>NUCLEOTIDE SEQUENCE [LARGE SCALE GENOMIC DNA]</scope>
    <source>
        <strain evidence="1 2">WCHAc060002</strain>
    </source>
</reference>
<proteinExistence type="predicted"/>
<sequence>MTVAHTTLLEFLGKKITYDLAVDQSFDSSGYIQESGTVTGVLLELDGDHQLCIKLDGYTDSHEFVKFSEIKLKS</sequence>
<comment type="caution">
    <text evidence="1">The sequence shown here is derived from an EMBL/GenBank/DDBJ whole genome shotgun (WGS) entry which is preliminary data.</text>
</comment>
<dbReference type="EMBL" id="RAXZ01000079">
    <property type="protein sequence ID" value="RKG47027.1"/>
    <property type="molecule type" value="Genomic_DNA"/>
</dbReference>
<protein>
    <submittedName>
        <fullName evidence="1">Uncharacterized protein</fullName>
    </submittedName>
</protein>
<accession>A0A3A8FJ73</accession>
<dbReference type="AlphaFoldDB" id="A0A3A8FJ73"/>
<evidence type="ECO:0000313" key="2">
    <source>
        <dbReference type="Proteomes" id="UP000281084"/>
    </source>
</evidence>
<organism evidence="1 2">
    <name type="scientific">Acinetobacter cumulans</name>
    <dbReference type="NCBI Taxonomy" id="2136182"/>
    <lineage>
        <taxon>Bacteria</taxon>
        <taxon>Pseudomonadati</taxon>
        <taxon>Pseudomonadota</taxon>
        <taxon>Gammaproteobacteria</taxon>
        <taxon>Moraxellales</taxon>
        <taxon>Moraxellaceae</taxon>
        <taxon>Acinetobacter</taxon>
    </lineage>
</organism>
<gene>
    <name evidence="1" type="ORF">D7V64_17240</name>
</gene>
<dbReference type="Proteomes" id="UP000281084">
    <property type="component" value="Unassembled WGS sequence"/>
</dbReference>
<evidence type="ECO:0000313" key="1">
    <source>
        <dbReference type="EMBL" id="RKG47027.1"/>
    </source>
</evidence>
<dbReference type="RefSeq" id="WP_120368480.1">
    <property type="nucleotide sequence ID" value="NZ_RAXZ01000079.1"/>
</dbReference>
<name>A0A3A8FJ73_9GAMM</name>